<evidence type="ECO:0000259" key="2">
    <source>
        <dbReference type="Pfam" id="PF13401"/>
    </source>
</evidence>
<dbReference type="Pfam" id="PF13401">
    <property type="entry name" value="AAA_22"/>
    <property type="match status" value="1"/>
</dbReference>
<dbReference type="Pfam" id="PF13271">
    <property type="entry name" value="DUF4062"/>
    <property type="match status" value="1"/>
</dbReference>
<dbReference type="PRINTS" id="PR00364">
    <property type="entry name" value="DISEASERSIST"/>
</dbReference>
<gene>
    <name evidence="4" type="ORF">Air01nite_55800</name>
</gene>
<dbReference type="Pfam" id="PF25872">
    <property type="entry name" value="HTH_77"/>
    <property type="match status" value="1"/>
</dbReference>
<dbReference type="Gene3D" id="3.40.50.300">
    <property type="entry name" value="P-loop containing nucleotide triphosphate hydrolases"/>
    <property type="match status" value="1"/>
</dbReference>
<dbReference type="PANTHER" id="PTHR47691:SF3">
    <property type="entry name" value="HTH-TYPE TRANSCRIPTIONAL REGULATOR RV0890C-RELATED"/>
    <property type="match status" value="1"/>
</dbReference>
<comment type="caution">
    <text evidence="4">The sequence shown here is derived from an EMBL/GenBank/DDBJ whole genome shotgun (WGS) entry which is preliminary data.</text>
</comment>
<dbReference type="InterPro" id="IPR049945">
    <property type="entry name" value="AAA_22"/>
</dbReference>
<dbReference type="SUPFAM" id="SSF48452">
    <property type="entry name" value="TPR-like"/>
    <property type="match status" value="1"/>
</dbReference>
<name>A0ABQ4CAZ6_9ACTN</name>
<evidence type="ECO:0008006" key="6">
    <source>
        <dbReference type="Google" id="ProtNLM"/>
    </source>
</evidence>
<dbReference type="InterPro" id="IPR025139">
    <property type="entry name" value="DUF4062"/>
</dbReference>
<evidence type="ECO:0000313" key="5">
    <source>
        <dbReference type="Proteomes" id="UP000624325"/>
    </source>
</evidence>
<dbReference type="Proteomes" id="UP000624325">
    <property type="component" value="Unassembled WGS sequence"/>
</dbReference>
<sequence length="840" mass="92434">MPAIRTPDDRLRVFISSTLDELAPERAAVRDAVLGLRLIPVMPESSARPHPPRDLYRAYLSESQLFVGVYWQRYGEGQGISVEEEYVLAEELPKLVYVKRPAPEEDPQLRAMLDGIREDARVSYRTFGAAEELPGMVRDDIALLLSERFATPAPAPEPDPDLAAVPAPPSPILGREADIARLEKQLMDPGVRLVTLTGPGGVGKTRLATELAVRLAHAYPDGVRFVELSTVTTPDLVGAALAQELGLHTTASRPPIDDVQVYLRDRTLLLVIDNFEQVAEAAPVISTLLAAAPGVTALVTSRAALRLTGEYTAEVPPLPLPEAGGDYSDARTGAVRLFVDRARAANRDFTLTPENTQAVIEICRRLDGLPLAIELAAAKVRLLPPPALLDRLRKGVGALSGGARDLPVRQRTLRSTIAWSYDLLTDEQRRLFCHLGAFAGGFDLEAVETVFGPAEVDTLDMLVESSLVRQDVREGAPRFRMLDSIREYALDRLRDTGQWHEAHAAAAGYFLALAQRLEPLLGIDPTAIERLEIEHDNLNAAMNWFIDEREWWAAIHLGWAIWVFWWLHGHVEESARYMFQLAAEAHDLSDEATALLLVGTGATAFISGDVERAERDLTRAEELLRAFGDDRNRALTTGVLGTIAMRRGHYSRARELLEETRRLGADSHTDWVRSLYYSRMGMISLKEGDPTTAARIFREGLQTARDSYDRLGTIADLYSLAVTAITIDDLDSAEQYLREGMTHSAEAGDRGSMAFSLEALADICARRGQYARAVRMTAAARSLRSAATTVWLRAYVPEWPTAHGGVPALRSQLGEEEFVAAWARGSEDDISSAVAFAMSD</sequence>
<reference evidence="4 5" key="1">
    <citation type="submission" date="2021-01" db="EMBL/GenBank/DDBJ databases">
        <title>Whole genome shotgun sequence of Asanoa iriomotensis NBRC 100142.</title>
        <authorList>
            <person name="Komaki H."/>
            <person name="Tamura T."/>
        </authorList>
    </citation>
    <scope>NUCLEOTIDE SEQUENCE [LARGE SCALE GENOMIC DNA]</scope>
    <source>
        <strain evidence="4 5">NBRC 100142</strain>
    </source>
</reference>
<dbReference type="PANTHER" id="PTHR47691">
    <property type="entry name" value="REGULATOR-RELATED"/>
    <property type="match status" value="1"/>
</dbReference>
<keyword evidence="5" id="KW-1185">Reference proteome</keyword>
<organism evidence="4 5">
    <name type="scientific">Asanoa iriomotensis</name>
    <dbReference type="NCBI Taxonomy" id="234613"/>
    <lineage>
        <taxon>Bacteria</taxon>
        <taxon>Bacillati</taxon>
        <taxon>Actinomycetota</taxon>
        <taxon>Actinomycetes</taxon>
        <taxon>Micromonosporales</taxon>
        <taxon>Micromonosporaceae</taxon>
        <taxon>Asanoa</taxon>
    </lineage>
</organism>
<dbReference type="EMBL" id="BONC01000048">
    <property type="protein sequence ID" value="GIF59485.1"/>
    <property type="molecule type" value="Genomic_DNA"/>
</dbReference>
<dbReference type="SUPFAM" id="SSF52540">
    <property type="entry name" value="P-loop containing nucleoside triphosphate hydrolases"/>
    <property type="match status" value="1"/>
</dbReference>
<evidence type="ECO:0000259" key="1">
    <source>
        <dbReference type="Pfam" id="PF13271"/>
    </source>
</evidence>
<accession>A0ABQ4CAZ6</accession>
<dbReference type="InterPro" id="IPR058852">
    <property type="entry name" value="HTH_77"/>
</dbReference>
<proteinExistence type="predicted"/>
<dbReference type="Gene3D" id="1.25.40.10">
    <property type="entry name" value="Tetratricopeptide repeat domain"/>
    <property type="match status" value="1"/>
</dbReference>
<dbReference type="InterPro" id="IPR011990">
    <property type="entry name" value="TPR-like_helical_dom_sf"/>
</dbReference>
<dbReference type="RefSeq" id="WP_203706316.1">
    <property type="nucleotide sequence ID" value="NZ_BAAALU010000006.1"/>
</dbReference>
<protein>
    <recommendedName>
        <fullName evidence="6">ATPase</fullName>
    </recommendedName>
</protein>
<evidence type="ECO:0000313" key="4">
    <source>
        <dbReference type="EMBL" id="GIF59485.1"/>
    </source>
</evidence>
<dbReference type="InterPro" id="IPR027417">
    <property type="entry name" value="P-loop_NTPase"/>
</dbReference>
<feature type="domain" description="Winged helix-turn-helix" evidence="3">
    <location>
        <begin position="424"/>
        <end position="493"/>
    </location>
</feature>
<evidence type="ECO:0000259" key="3">
    <source>
        <dbReference type="Pfam" id="PF25872"/>
    </source>
</evidence>
<feature type="domain" description="DUF4062" evidence="1">
    <location>
        <begin position="12"/>
        <end position="86"/>
    </location>
</feature>
<feature type="domain" description="ORC1/DEAH AAA+ ATPase" evidence="2">
    <location>
        <begin position="192"/>
        <end position="279"/>
    </location>
</feature>